<feature type="transmembrane region" description="Helical" evidence="1">
    <location>
        <begin position="7"/>
        <end position="27"/>
    </location>
</feature>
<evidence type="ECO:0000313" key="2">
    <source>
        <dbReference type="EMBL" id="GAS80500.1"/>
    </source>
</evidence>
<protein>
    <submittedName>
        <fullName evidence="2">Uncharacterized protein</fullName>
    </submittedName>
</protein>
<name>A0A100VII7_PAEAM</name>
<proteinExistence type="predicted"/>
<gene>
    <name evidence="2" type="ORF">PAHA3_0570</name>
</gene>
<keyword evidence="1" id="KW-1133">Transmembrane helix</keyword>
<evidence type="ECO:0000313" key="3">
    <source>
        <dbReference type="Proteomes" id="UP000069697"/>
    </source>
</evidence>
<comment type="caution">
    <text evidence="2">The sequence shown here is derived from an EMBL/GenBank/DDBJ whole genome shotgun (WGS) entry which is preliminary data.</text>
</comment>
<organism evidence="2 3">
    <name type="scientific">Paenibacillus amylolyticus</name>
    <dbReference type="NCBI Taxonomy" id="1451"/>
    <lineage>
        <taxon>Bacteria</taxon>
        <taxon>Bacillati</taxon>
        <taxon>Bacillota</taxon>
        <taxon>Bacilli</taxon>
        <taxon>Bacillales</taxon>
        <taxon>Paenibacillaceae</taxon>
        <taxon>Paenibacillus</taxon>
    </lineage>
</organism>
<keyword evidence="1" id="KW-0472">Membrane</keyword>
<dbReference type="EMBL" id="BCNV01000001">
    <property type="protein sequence ID" value="GAS80500.1"/>
    <property type="molecule type" value="Genomic_DNA"/>
</dbReference>
<accession>A0A100VII7</accession>
<sequence length="861" mass="95521">MNKRQRLYTVLAGGTAVIMIAAGLLYINNRGVPAVEAAAYLDTTTRAMPVTEDPLQFLSDSSQGVPGMQLVAEDQRLALYYNEETTEIAVRDGKSGEIWYSNPKERAEDGLASAYEKEVLSSQLNVSFRDSMGTLENFPNFSSSISNKQFTVGQIDQGIRVNYTLGDTSLGIDALPKLISKQRLEEKVLSKLDATVARYTSARYYPTKNNPDILERLDGQISKQLVLNKMLGAFETAGYTVDDLAFDNQENGVEGGGVSDKPSFVISVEYRLEQGALVVTVPLSQIEESGQYRIRNIDLLAYFGAADTKGEGYMLVPDGSGSLIHLNNGKTQEEQYVQRVYGADPNDNSLSRPQVSESAYMPVFGLKNGEKAWFAVIEKGDGIASISADIGGRQNSYNHVHATFSLRGEDELEMYTSQKMQEIQLLSDEPFRGDIQVRYHFLHGEDASYSGMARLYQQQLIEQDVLQPLSEQTELPFYVDVLGAVDKKASFLSVPYRTTLAMTTYEQATEMAAKLQQEGVNRVQMRYQGWFGGGISHHTPTRVKLDSEVGSRSELQALSAKLEQSGGALFPDVAFQHMYHDDLRFAPSSDAARFVTKETAELYPYNPALNRMDQSKDSYYLLSAAKLPYVVNEFADKFNKLGLGGLSLRDLGQVLTSDYRDSRVIHRETAKNIVKEQLGKLEQSYPNLMVSAANSYAWGSAQHVVNVPAGSSRFNITDEEVPFYAMVIHGYMNYAASPMNTSGDQDLRKQLLRSLEHGAAPYFQWTYEPSSRLKLTNYDSAYATEYAYWVDDAVALYKQANEVLGNLANKQILKHERIQDGVVRITYTGGTSILVNYNADAVTVDGTTVGGTDYVVGGMNR</sequence>
<dbReference type="Proteomes" id="UP000069697">
    <property type="component" value="Unassembled WGS sequence"/>
</dbReference>
<reference evidence="3" key="2">
    <citation type="submission" date="2016-01" db="EMBL/GenBank/DDBJ databases">
        <title>Draft Genome Sequence of Paenibacillus amylolyticus Heshi-A3 that Was Isolated from Fermented Rice Bran with Aging Salted Mackerel, Which Was Named Heshiko as Traditional Fermented Seafood in Japan.</title>
        <authorList>
            <person name="Akuzawa S."/>
            <person name="Nakagawa J."/>
            <person name="Kanekatsu T."/>
            <person name="Kubota E."/>
            <person name="Ohtake R."/>
            <person name="Suzuki T."/>
            <person name="Kanesaki Y."/>
        </authorList>
    </citation>
    <scope>NUCLEOTIDE SEQUENCE [LARGE SCALE GENOMIC DNA]</scope>
    <source>
        <strain evidence="3">Heshi-A3</strain>
    </source>
</reference>
<dbReference type="Pfam" id="PF18952">
    <property type="entry name" value="DUF5696"/>
    <property type="match status" value="1"/>
</dbReference>
<dbReference type="RefSeq" id="WP_062833379.1">
    <property type="nucleotide sequence ID" value="NZ_BCNV01000001.1"/>
</dbReference>
<keyword evidence="1" id="KW-0812">Transmembrane</keyword>
<reference evidence="2 3" key="1">
    <citation type="journal article" date="2016" name="Genome Announc.">
        <title>Draft Genome Sequence of Paenibacillus amylolyticus Heshi-A3, Isolated from Fermented Rice Bran in a Japanese Fermented Seafood Dish.</title>
        <authorList>
            <person name="Akuzawa S."/>
            <person name="Nagaoka J."/>
            <person name="Kanekatsu M."/>
            <person name="Kubota E."/>
            <person name="Ohtake R."/>
            <person name="Suzuki T."/>
            <person name="Kanesaki Y."/>
        </authorList>
    </citation>
    <scope>NUCLEOTIDE SEQUENCE [LARGE SCALE GENOMIC DNA]</scope>
    <source>
        <strain evidence="2 3">Heshi-A3</strain>
    </source>
</reference>
<evidence type="ECO:0000256" key="1">
    <source>
        <dbReference type="SAM" id="Phobius"/>
    </source>
</evidence>
<dbReference type="InterPro" id="IPR043751">
    <property type="entry name" value="DUF5696"/>
</dbReference>
<dbReference type="AlphaFoldDB" id="A0A100VII7"/>